<reference evidence="3 4" key="1">
    <citation type="submission" date="2017-02" db="EMBL/GenBank/DDBJ databases">
        <authorList>
            <person name="Peterson S.W."/>
        </authorList>
    </citation>
    <scope>NUCLEOTIDE SEQUENCE [LARGE SCALE GENOMIC DNA]</scope>
    <source>
        <strain evidence="3 4">2B3F</strain>
    </source>
</reference>
<dbReference type="RefSeq" id="WP_087134001.1">
    <property type="nucleotide sequence ID" value="NZ_FUKP01000041.1"/>
</dbReference>
<dbReference type="SUPFAM" id="SSF52266">
    <property type="entry name" value="SGNH hydrolase"/>
    <property type="match status" value="1"/>
</dbReference>
<proteinExistence type="predicted"/>
<dbReference type="CDD" id="cd00229">
    <property type="entry name" value="SGNH_hydrolase"/>
    <property type="match status" value="1"/>
</dbReference>
<dbReference type="InterPro" id="IPR013830">
    <property type="entry name" value="SGNH_hydro"/>
</dbReference>
<evidence type="ECO:0000256" key="1">
    <source>
        <dbReference type="SAM" id="MobiDB-lite"/>
    </source>
</evidence>
<name>A0A1R4J405_9MICC</name>
<protein>
    <recommendedName>
        <fullName evidence="2">SGNH hydrolase-type esterase domain-containing protein</fullName>
    </recommendedName>
</protein>
<gene>
    <name evidence="3" type="ORF">FM125_06350</name>
</gene>
<evidence type="ECO:0000313" key="4">
    <source>
        <dbReference type="Proteomes" id="UP000196230"/>
    </source>
</evidence>
<evidence type="ECO:0000313" key="3">
    <source>
        <dbReference type="EMBL" id="SJN26768.1"/>
    </source>
</evidence>
<sequence>MAATPWGTDLHGAVLRAAGGRAPRRGVAAVAALALLLAGCSLPDDGPGTSADNGPSADATGAPGAGPGGPAGQGRSPLFDTPADSAAVYEVYGDSLTVADSPDFAGGRLGPESWLAHMDPERFAVTVAGGRWGATVPDVLAGHLADGPMEADALLVFLGTNDLFRAAGDTASAHAAFVGEVEDLAGRRGRGGVAVVVVAVGPSGTDPARGVPGPVRDWNERTRAAAAERGWTFVDPWGPVRDEASNTFADPQDTTDGLHLSVSGAQKLAEGMERALADGSDA</sequence>
<dbReference type="EMBL" id="FUKP01000041">
    <property type="protein sequence ID" value="SJN26768.1"/>
    <property type="molecule type" value="Genomic_DNA"/>
</dbReference>
<evidence type="ECO:0000259" key="2">
    <source>
        <dbReference type="Pfam" id="PF13472"/>
    </source>
</evidence>
<feature type="compositionally biased region" description="Gly residues" evidence="1">
    <location>
        <begin position="63"/>
        <end position="72"/>
    </location>
</feature>
<accession>A0A1R4J405</accession>
<dbReference type="InterPro" id="IPR036514">
    <property type="entry name" value="SGNH_hydro_sf"/>
</dbReference>
<dbReference type="Pfam" id="PF13472">
    <property type="entry name" value="Lipase_GDSL_2"/>
    <property type="match status" value="1"/>
</dbReference>
<dbReference type="Gene3D" id="3.40.50.1110">
    <property type="entry name" value="SGNH hydrolase"/>
    <property type="match status" value="1"/>
</dbReference>
<organism evidence="3 4">
    <name type="scientific">Micrococcus lylae</name>
    <dbReference type="NCBI Taxonomy" id="1273"/>
    <lineage>
        <taxon>Bacteria</taxon>
        <taxon>Bacillati</taxon>
        <taxon>Actinomycetota</taxon>
        <taxon>Actinomycetes</taxon>
        <taxon>Micrococcales</taxon>
        <taxon>Micrococcaceae</taxon>
        <taxon>Micrococcus</taxon>
    </lineage>
</organism>
<dbReference type="AlphaFoldDB" id="A0A1R4J405"/>
<dbReference type="Proteomes" id="UP000196230">
    <property type="component" value="Unassembled WGS sequence"/>
</dbReference>
<feature type="region of interest" description="Disordered" evidence="1">
    <location>
        <begin position="46"/>
        <end position="80"/>
    </location>
</feature>
<feature type="domain" description="SGNH hydrolase-type esterase" evidence="2">
    <location>
        <begin position="91"/>
        <end position="266"/>
    </location>
</feature>